<accession>A0A2V3HU82</accession>
<dbReference type="Pfam" id="PF12705">
    <property type="entry name" value="PDDEXK_1"/>
    <property type="match status" value="1"/>
</dbReference>
<dbReference type="InterPro" id="IPR038726">
    <property type="entry name" value="PDDEXK_AddAB-type"/>
</dbReference>
<sequence length="401" mass="44996">MLLTVVTPGPSLGRGSRVEDGFKAHQLSPSSWNRFEECPRKYWLSRQRLPRKASMPAAMGTAVHNSVEDLCNLDLSDKDDSEDGWLPPTAKAVLDRHWTLERDIFLATPRHPRWKDEMITKAHDGLVGALNILFSKSNMGKVGLSEVSVAQWKQVQSIVLANEGTLVSECGRLMGRLDLLVADLDENGDSKGWIVADLKTGNPPKQKLNEKVSRQLRFYRDLLKAINPDHPPVYAEGWYSSNQTIHRADGPSVLDEAFAAWEGMRPTEEPLEGTPGDVQCGFCEWKAWCPIWWAARRDGTLSPGSMFRDEVVRAVRFDRESGAALFERMPPLGDEGELAHSDHRFGAILRDQALDQMRELMDSGYEGAIFLGSVRVDGKIVHLGDWCEVLPWTPLLKSIRE</sequence>
<dbReference type="EMBL" id="PSPG01000001">
    <property type="protein sequence ID" value="PXF22432.1"/>
    <property type="molecule type" value="Genomic_DNA"/>
</dbReference>
<name>A0A2V3HU82_9ARCH</name>
<feature type="domain" description="PD-(D/E)XK endonuclease-like" evidence="1">
    <location>
        <begin position="26"/>
        <end position="290"/>
    </location>
</feature>
<evidence type="ECO:0000259" key="1">
    <source>
        <dbReference type="Pfam" id="PF12705"/>
    </source>
</evidence>
<evidence type="ECO:0000313" key="3">
    <source>
        <dbReference type="Proteomes" id="UP000248161"/>
    </source>
</evidence>
<reference evidence="2 3" key="1">
    <citation type="journal article" date="2015" name="Nat. Commun.">
        <title>Genomic and transcriptomic evidence for scavenging of diverse organic compounds by widespread deep-sea archaea.</title>
        <authorList>
            <person name="Li M."/>
            <person name="Baker B.J."/>
            <person name="Anantharaman K."/>
            <person name="Jain S."/>
            <person name="Breier J.A."/>
            <person name="Dick G.J."/>
        </authorList>
    </citation>
    <scope>NUCLEOTIDE SEQUENCE [LARGE SCALE GENOMIC DNA]</scope>
    <source>
        <strain evidence="2">Cayman_51_deep</strain>
    </source>
</reference>
<proteinExistence type="predicted"/>
<evidence type="ECO:0000313" key="2">
    <source>
        <dbReference type="EMBL" id="PXF22432.1"/>
    </source>
</evidence>
<dbReference type="Proteomes" id="UP000248161">
    <property type="component" value="Unassembled WGS sequence"/>
</dbReference>
<comment type="caution">
    <text evidence="2">The sequence shown here is derived from an EMBL/GenBank/DDBJ whole genome shotgun (WGS) entry which is preliminary data.</text>
</comment>
<organism evidence="2 3">
    <name type="scientific">Candidatus Thalassarchaeum betae</name>
    <dbReference type="NCBI Taxonomy" id="2599289"/>
    <lineage>
        <taxon>Archaea</taxon>
        <taxon>Methanobacteriati</taxon>
        <taxon>Thermoplasmatota</taxon>
        <taxon>Candidatus Poseidoniia</taxon>
        <taxon>Candidatus Poseidoniales</taxon>
        <taxon>Candidatus Thalassarchaeaceae</taxon>
        <taxon>Candidatus Thalassarchaeum</taxon>
    </lineage>
</organism>
<gene>
    <name evidence="2" type="ORF">CXX69_00400</name>
</gene>
<dbReference type="AlphaFoldDB" id="A0A2V3HU82"/>
<dbReference type="InterPro" id="IPR011604">
    <property type="entry name" value="PDDEXK-like_dom_sf"/>
</dbReference>
<dbReference type="Gene3D" id="3.90.320.10">
    <property type="match status" value="1"/>
</dbReference>
<protein>
    <recommendedName>
        <fullName evidence="1">PD-(D/E)XK endonuclease-like domain-containing protein</fullName>
    </recommendedName>
</protein>